<comment type="caution">
    <text evidence="1">The sequence shown here is derived from an EMBL/GenBank/DDBJ whole genome shotgun (WGS) entry which is preliminary data.</text>
</comment>
<organism evidence="1 2">
    <name type="scientific">Camellia lanceoleosa</name>
    <dbReference type="NCBI Taxonomy" id="1840588"/>
    <lineage>
        <taxon>Eukaryota</taxon>
        <taxon>Viridiplantae</taxon>
        <taxon>Streptophyta</taxon>
        <taxon>Embryophyta</taxon>
        <taxon>Tracheophyta</taxon>
        <taxon>Spermatophyta</taxon>
        <taxon>Magnoliopsida</taxon>
        <taxon>eudicotyledons</taxon>
        <taxon>Gunneridae</taxon>
        <taxon>Pentapetalae</taxon>
        <taxon>asterids</taxon>
        <taxon>Ericales</taxon>
        <taxon>Theaceae</taxon>
        <taxon>Camellia</taxon>
    </lineage>
</organism>
<dbReference type="EMBL" id="CM045771">
    <property type="protein sequence ID" value="KAI7987908.1"/>
    <property type="molecule type" value="Genomic_DNA"/>
</dbReference>
<sequence>MMYPVVAVVEVASTVTCLVVEVLGLAVVAVVVAIALHGNPVIGFALDATSTTLLAGWSVSDAMHQGSLVASPPTHHRFPIFGQGTAVLRRESRKVIPYDIPS</sequence>
<evidence type="ECO:0000313" key="2">
    <source>
        <dbReference type="Proteomes" id="UP001060215"/>
    </source>
</evidence>
<proteinExistence type="predicted"/>
<dbReference type="Proteomes" id="UP001060215">
    <property type="component" value="Chromosome 14"/>
</dbReference>
<gene>
    <name evidence="1" type="ORF">LOK49_LG13G02566</name>
</gene>
<name>A0ACC0FI26_9ERIC</name>
<keyword evidence="2" id="KW-1185">Reference proteome</keyword>
<protein>
    <submittedName>
        <fullName evidence="1">Uncharacterized protein</fullName>
    </submittedName>
</protein>
<reference evidence="1 2" key="1">
    <citation type="journal article" date="2022" name="Plant J.">
        <title>Chromosome-level genome of Camellia lanceoleosa provides a valuable resource for understanding genome evolution and self-incompatibility.</title>
        <authorList>
            <person name="Gong W."/>
            <person name="Xiao S."/>
            <person name="Wang L."/>
            <person name="Liao Z."/>
            <person name="Chang Y."/>
            <person name="Mo W."/>
            <person name="Hu G."/>
            <person name="Li W."/>
            <person name="Zhao G."/>
            <person name="Zhu H."/>
            <person name="Hu X."/>
            <person name="Ji K."/>
            <person name="Xiang X."/>
            <person name="Song Q."/>
            <person name="Yuan D."/>
            <person name="Jin S."/>
            <person name="Zhang L."/>
        </authorList>
    </citation>
    <scope>NUCLEOTIDE SEQUENCE [LARGE SCALE GENOMIC DNA]</scope>
    <source>
        <strain evidence="1">SQ_2022a</strain>
    </source>
</reference>
<evidence type="ECO:0000313" key="1">
    <source>
        <dbReference type="EMBL" id="KAI7987908.1"/>
    </source>
</evidence>
<accession>A0ACC0FI26</accession>